<protein>
    <submittedName>
        <fullName evidence="7">NADH dehydrogenase subunit 2</fullName>
    </submittedName>
</protein>
<feature type="transmembrane region" description="Helical" evidence="5">
    <location>
        <begin position="111"/>
        <end position="129"/>
    </location>
</feature>
<evidence type="ECO:0000256" key="1">
    <source>
        <dbReference type="ARBA" id="ARBA00004141"/>
    </source>
</evidence>
<dbReference type="Pfam" id="PF00361">
    <property type="entry name" value="Proton_antipo_M"/>
    <property type="match status" value="1"/>
</dbReference>
<feature type="transmembrane region" description="Helical" evidence="5">
    <location>
        <begin position="166"/>
        <end position="190"/>
    </location>
</feature>
<dbReference type="GeneID" id="22834565"/>
<feature type="transmembrane region" description="Helical" evidence="5">
    <location>
        <begin position="310"/>
        <end position="331"/>
    </location>
</feature>
<keyword evidence="4 5" id="KW-0472">Membrane</keyword>
<sequence length="497" mass="56175">MTSFSYDIYSILTEVYMIISICVLLVYGVLYSTSSKIGYPLLTLNIGWLTLQVLILSILLVLYSVPLNLVSWNCFLMHDFFVHGAKLVILFSSVGWYFMSFSYISNEKINSYEYWILILLALVAILFIIQAYDLLTIYLAVEFQSLAFYVLASFKRTSEFSTEAGLKYFILGAFSSALLLFGSSTLYGLTGLTNLGDFSKFFTGMGINEIYSYPSVIISLTFITVAFLFKLSSAPFHMWSPDVYEGSPTSITAFFSILPKLAVLSLLLRFLVLSFHDFFPIWENLIIFCAALSILIGTLSAFSQTKWKRFIAYSSINHVGFFLIALSTGELEGVSSIVFYAIIYIIMMLGTFSFVISLRYHRYPNHHQIRYLKDLTSLSKVNPVLALTLTFLLFSMAGIPPLAGFFAKIFVLLASLQNNAYGLVVFSVLMSCIACFYYIRLIKSMYFDVSRALLVTYPISKLNSLVMGLSIFLVLFLFLDIELISMFTTRMALPFLG</sequence>
<dbReference type="PANTHER" id="PTHR22773">
    <property type="entry name" value="NADH DEHYDROGENASE"/>
    <property type="match status" value="1"/>
</dbReference>
<dbReference type="GO" id="GO:0042773">
    <property type="term" value="P:ATP synthesis coupled electron transport"/>
    <property type="evidence" value="ECO:0007669"/>
    <property type="project" value="InterPro"/>
</dbReference>
<geneLocation type="mitochondrion" evidence="7"/>
<dbReference type="EMBL" id="KF649303">
    <property type="protein sequence ID" value="AHB62117.1"/>
    <property type="molecule type" value="Genomic_DNA"/>
</dbReference>
<dbReference type="InterPro" id="IPR010096">
    <property type="entry name" value="NADH-Q_OxRdtase_suN/2"/>
</dbReference>
<evidence type="ECO:0000256" key="2">
    <source>
        <dbReference type="ARBA" id="ARBA00022692"/>
    </source>
</evidence>
<feature type="transmembrane region" description="Helical" evidence="5">
    <location>
        <begin position="42"/>
        <end position="65"/>
    </location>
</feature>
<evidence type="ECO:0000256" key="4">
    <source>
        <dbReference type="ARBA" id="ARBA00023136"/>
    </source>
</evidence>
<keyword evidence="2 5" id="KW-0812">Transmembrane</keyword>
<feature type="transmembrane region" description="Helical" evidence="5">
    <location>
        <begin position="135"/>
        <end position="154"/>
    </location>
</feature>
<gene>
    <name evidence="7" type="primary">nad2</name>
    <name evidence="7" type="ORF">Ahnf.plic.mt.30</name>
</gene>
<dbReference type="HAMAP" id="MF_00445">
    <property type="entry name" value="NDH1_NuoN_1"/>
    <property type="match status" value="1"/>
</dbReference>
<keyword evidence="7" id="KW-0496">Mitochondrion</keyword>
<dbReference type="AlphaFoldDB" id="A0A0A7A794"/>
<feature type="transmembrane region" description="Helical" evidence="5">
    <location>
        <begin position="6"/>
        <end position="30"/>
    </location>
</feature>
<dbReference type="GO" id="GO:0016020">
    <property type="term" value="C:membrane"/>
    <property type="evidence" value="ECO:0007669"/>
    <property type="project" value="UniProtKB-SubCell"/>
</dbReference>
<keyword evidence="3 5" id="KW-1133">Transmembrane helix</keyword>
<feature type="transmembrane region" description="Helical" evidence="5">
    <location>
        <begin position="337"/>
        <end position="360"/>
    </location>
</feature>
<reference evidence="7" key="1">
    <citation type="submission" date="2013-09" db="EMBL/GenBank/DDBJ databases">
        <title>Complete mitochondrion genomes reveal florideophycean red algal diversity.</title>
        <authorList>
            <person name="Yang E.C."/>
            <person name="Kim K.M."/>
            <person name="Kim S.Y."/>
            <person name="Yoon H.S."/>
        </authorList>
    </citation>
    <scope>NUCLEOTIDE SEQUENCE</scope>
</reference>
<feature type="transmembrane region" description="Helical" evidence="5">
    <location>
        <begin position="285"/>
        <end position="303"/>
    </location>
</feature>
<evidence type="ECO:0000256" key="3">
    <source>
        <dbReference type="ARBA" id="ARBA00022989"/>
    </source>
</evidence>
<evidence type="ECO:0000256" key="5">
    <source>
        <dbReference type="SAM" id="Phobius"/>
    </source>
</evidence>
<feature type="domain" description="NADH:quinone oxidoreductase/Mrp antiporter transmembrane" evidence="6">
    <location>
        <begin position="131"/>
        <end position="433"/>
    </location>
</feature>
<dbReference type="NCBIfam" id="TIGR01770">
    <property type="entry name" value="NDH_I_N"/>
    <property type="match status" value="1"/>
</dbReference>
<organism evidence="7">
    <name type="scientific">Ahnfeltia plicata</name>
    <dbReference type="NCBI Taxonomy" id="28023"/>
    <lineage>
        <taxon>Eukaryota</taxon>
        <taxon>Rhodophyta</taxon>
        <taxon>Florideophyceae</taxon>
        <taxon>Ahnfeltiophycidae</taxon>
        <taxon>Ahnfeltiales</taxon>
        <taxon>Ahnfeltiaceae</taxon>
        <taxon>Ahnfeltia</taxon>
    </lineage>
</organism>
<feature type="transmembrane region" description="Helical" evidence="5">
    <location>
        <begin position="80"/>
        <end position="99"/>
    </location>
</feature>
<name>A0A0A7A794_9FLOR</name>
<dbReference type="InterPro" id="IPR001750">
    <property type="entry name" value="ND/Mrp_TM"/>
</dbReference>
<feature type="transmembrane region" description="Helical" evidence="5">
    <location>
        <begin position="210"/>
        <end position="229"/>
    </location>
</feature>
<feature type="transmembrane region" description="Helical" evidence="5">
    <location>
        <begin position="381"/>
        <end position="414"/>
    </location>
</feature>
<dbReference type="GO" id="GO:0008137">
    <property type="term" value="F:NADH dehydrogenase (ubiquinone) activity"/>
    <property type="evidence" value="ECO:0007669"/>
    <property type="project" value="InterPro"/>
</dbReference>
<accession>A0A0A7A794</accession>
<proteinExistence type="inferred from homology"/>
<evidence type="ECO:0000313" key="7">
    <source>
        <dbReference type="EMBL" id="AHB62117.1"/>
    </source>
</evidence>
<feature type="transmembrane region" description="Helical" evidence="5">
    <location>
        <begin position="462"/>
        <end position="487"/>
    </location>
</feature>
<feature type="transmembrane region" description="Helical" evidence="5">
    <location>
        <begin position="250"/>
        <end position="273"/>
    </location>
</feature>
<evidence type="ECO:0000259" key="6">
    <source>
        <dbReference type="Pfam" id="PF00361"/>
    </source>
</evidence>
<comment type="subcellular location">
    <subcellularLocation>
        <location evidence="1">Membrane</location>
        <topology evidence="1">Multi-pass membrane protein</topology>
    </subcellularLocation>
</comment>
<dbReference type="RefSeq" id="YP_009114054.1">
    <property type="nucleotide sequence ID" value="NC_026054.1"/>
</dbReference>
<feature type="transmembrane region" description="Helical" evidence="5">
    <location>
        <begin position="420"/>
        <end position="441"/>
    </location>
</feature>